<dbReference type="EMBL" id="LJZO01000005">
    <property type="protein sequence ID" value="ROW02269.1"/>
    <property type="molecule type" value="Genomic_DNA"/>
</dbReference>
<dbReference type="OrthoDB" id="37659at2759"/>
<dbReference type="Proteomes" id="UP000284375">
    <property type="component" value="Unassembled WGS sequence"/>
</dbReference>
<keyword evidence="4" id="KW-1185">Reference proteome</keyword>
<evidence type="ECO:0000313" key="4">
    <source>
        <dbReference type="Proteomes" id="UP000284375"/>
    </source>
</evidence>
<dbReference type="PANTHER" id="PTHR43180:SF80">
    <property type="entry name" value="NAD(P)-BINDING PROTEIN"/>
    <property type="match status" value="1"/>
</dbReference>
<dbReference type="STRING" id="252740.A0A423WFR4"/>
<evidence type="ECO:0000313" key="3">
    <source>
        <dbReference type="EMBL" id="ROW02269.1"/>
    </source>
</evidence>
<accession>A0A423WFR4</accession>
<evidence type="ECO:0000256" key="1">
    <source>
        <dbReference type="ARBA" id="ARBA00006484"/>
    </source>
</evidence>
<dbReference type="PRINTS" id="PR00081">
    <property type="entry name" value="GDHRDH"/>
</dbReference>
<name>A0A423WFR4_CYTCH</name>
<protein>
    <submittedName>
        <fullName evidence="3">Uncharacterized protein</fullName>
    </submittedName>
</protein>
<dbReference type="Pfam" id="PF00106">
    <property type="entry name" value="adh_short"/>
    <property type="match status" value="1"/>
</dbReference>
<dbReference type="Gene3D" id="3.40.50.720">
    <property type="entry name" value="NAD(P)-binding Rossmann-like Domain"/>
    <property type="match status" value="1"/>
</dbReference>
<sequence>MTALSIEKDLIPAQDGKVAIVTGGASGIGLAAAKLLLEKNATVHIIDLVEPDEDDWQDWPRFHVHTADVRNWIQLSDVFTQIDLVDYVFVNAGLGMLDDDLLVDHLDETGRLREPKFLEVDTNIRGVFNTIKLAWYQMTKHRRQGSIVLTCASTAYWPDYQVPVFAATAASHTGIIRSLRNVLPQDNITINGVAAGATISKMLPYEFAVPLIKGGIGINTSESAGLALVYSAVAYEKRRVEVHGREPAEKLNTPGRWNGRMILALGDKYREIEEILADTREIWFGKQFCKWTITQQAATDFRGSDGSGTDSQAE</sequence>
<comment type="caution">
    <text evidence="3">The sequence shown here is derived from an EMBL/GenBank/DDBJ whole genome shotgun (WGS) entry which is preliminary data.</text>
</comment>
<organism evidence="3 4">
    <name type="scientific">Cytospora chrysosperma</name>
    <name type="common">Cytospora canker fungus</name>
    <name type="synonym">Sphaeria chrysosperma</name>
    <dbReference type="NCBI Taxonomy" id="252740"/>
    <lineage>
        <taxon>Eukaryota</taxon>
        <taxon>Fungi</taxon>
        <taxon>Dikarya</taxon>
        <taxon>Ascomycota</taxon>
        <taxon>Pezizomycotina</taxon>
        <taxon>Sordariomycetes</taxon>
        <taxon>Sordariomycetidae</taxon>
        <taxon>Diaporthales</taxon>
        <taxon>Cytosporaceae</taxon>
        <taxon>Cytospora</taxon>
    </lineage>
</organism>
<dbReference type="PANTHER" id="PTHR43180">
    <property type="entry name" value="3-OXOACYL-(ACYL-CARRIER-PROTEIN) REDUCTASE (AFU_ORTHOLOGUE AFUA_6G11210)"/>
    <property type="match status" value="1"/>
</dbReference>
<proteinExistence type="inferred from homology"/>
<gene>
    <name evidence="3" type="ORF">VSDG_02390</name>
</gene>
<dbReference type="GO" id="GO:0016491">
    <property type="term" value="F:oxidoreductase activity"/>
    <property type="evidence" value="ECO:0007669"/>
    <property type="project" value="UniProtKB-KW"/>
</dbReference>
<reference evidence="3 4" key="1">
    <citation type="submission" date="2015-09" db="EMBL/GenBank/DDBJ databases">
        <title>Host preference determinants of Valsa canker pathogens revealed by comparative genomics.</title>
        <authorList>
            <person name="Yin Z."/>
            <person name="Huang L."/>
        </authorList>
    </citation>
    <scope>NUCLEOTIDE SEQUENCE [LARGE SCALE GENOMIC DNA]</scope>
    <source>
        <strain evidence="3 4">YSFL</strain>
    </source>
</reference>
<dbReference type="InterPro" id="IPR036291">
    <property type="entry name" value="NAD(P)-bd_dom_sf"/>
</dbReference>
<comment type="similarity">
    <text evidence="1">Belongs to the short-chain dehydrogenases/reductases (SDR) family.</text>
</comment>
<dbReference type="AlphaFoldDB" id="A0A423WFR4"/>
<keyword evidence="2" id="KW-0560">Oxidoreductase</keyword>
<dbReference type="InterPro" id="IPR002347">
    <property type="entry name" value="SDR_fam"/>
</dbReference>
<dbReference type="SUPFAM" id="SSF51735">
    <property type="entry name" value="NAD(P)-binding Rossmann-fold domains"/>
    <property type="match status" value="1"/>
</dbReference>
<evidence type="ECO:0000256" key="2">
    <source>
        <dbReference type="ARBA" id="ARBA00023002"/>
    </source>
</evidence>